<dbReference type="InterPro" id="IPR013520">
    <property type="entry name" value="Ribonucl_H"/>
</dbReference>
<feature type="binding site" evidence="11">
    <location>
        <position position="909"/>
    </location>
    <ligand>
        <name>a divalent metal cation</name>
        <dbReference type="ChEBI" id="CHEBI:60240"/>
        <note>catalytic</note>
    </ligand>
</feature>
<dbReference type="GO" id="GO:0031251">
    <property type="term" value="C:PAN complex"/>
    <property type="evidence" value="ECO:0007669"/>
    <property type="project" value="UniProtKB-UniRule"/>
</dbReference>
<comment type="catalytic activity">
    <reaction evidence="11">
        <text>Exonucleolytic cleavage of poly(A) to 5'-AMP.</text>
        <dbReference type="EC" id="3.1.13.4"/>
    </reaction>
</comment>
<dbReference type="Pfam" id="PF00929">
    <property type="entry name" value="RNase_T"/>
    <property type="match status" value="1"/>
</dbReference>
<dbReference type="Pfam" id="PF03931">
    <property type="entry name" value="Skp1_POZ"/>
    <property type="match status" value="1"/>
</dbReference>
<dbReference type="Gene3D" id="3.30.710.10">
    <property type="entry name" value="Potassium Channel Kv1.1, Chain A"/>
    <property type="match status" value="1"/>
</dbReference>
<dbReference type="InterPro" id="IPR015943">
    <property type="entry name" value="WD40/YVTN_repeat-like_dom_sf"/>
</dbReference>
<dbReference type="SUPFAM" id="SSF54695">
    <property type="entry name" value="POZ domain"/>
    <property type="match status" value="1"/>
</dbReference>
<dbReference type="Pfam" id="PF01466">
    <property type="entry name" value="Skp1"/>
    <property type="match status" value="1"/>
</dbReference>
<protein>
    <recommendedName>
        <fullName evidence="11">PAN2-PAN3 deadenylation complex catalytic subunit PAN2</fullName>
        <ecNumber evidence="11">3.1.13.4</ecNumber>
    </recommendedName>
    <alternativeName>
        <fullName evidence="11">PAB1P-dependent poly(A)-specific ribonuclease</fullName>
    </alternativeName>
    <alternativeName>
        <fullName evidence="11">Poly(A)-nuclease deadenylation complex subunit 2</fullName>
        <shortName evidence="11">PAN deadenylation complex subunit 2</shortName>
    </alternativeName>
</protein>
<dbReference type="GO" id="GO:0000289">
    <property type="term" value="P:nuclear-transcribed mRNA poly(A) tail shortening"/>
    <property type="evidence" value="ECO:0007669"/>
    <property type="project" value="UniProtKB-UniRule"/>
</dbReference>
<dbReference type="InterPro" id="IPR030843">
    <property type="entry name" value="PAN2"/>
</dbReference>
<evidence type="ECO:0000256" key="3">
    <source>
        <dbReference type="ARBA" id="ARBA00022490"/>
    </source>
</evidence>
<name>A0A316YM11_9BASI</name>
<comment type="similarity">
    <text evidence="2">Belongs to the SKP1 family.</text>
</comment>
<comment type="similarity">
    <text evidence="11">Belongs to the peptidase C19 family. PAN2 subfamily.</text>
</comment>
<comment type="function">
    <text evidence="11">Catalytic subunit of the poly(A)-nuclease (PAN) deadenylation complex, one of two cytoplasmic mRNA deadenylases involved in mRNA turnover. PAN specifically shortens poly(A) tails of RNA and the activity is stimulated by poly(A)-binding protein PAB1. PAN deadenylation is followed by rapid degradation of the shortened mRNA tails by the CCR4-NOT complex. Deadenylated mRNAs are then degraded by two alternative mechanisms, namely exosome-mediated 3'-5' exonucleolytic degradation, or deadenlyation-dependent mRNA decaping and subsequent 5'-3' exonucleolytic degradation by XRN1. May also be involved in post-transcriptional maturation of mRNA poly(A) tails.</text>
</comment>
<dbReference type="PROSITE" id="PS50235">
    <property type="entry name" value="USP_3"/>
    <property type="match status" value="1"/>
</dbReference>
<dbReference type="InterPro" id="IPR036397">
    <property type="entry name" value="RNaseH_sf"/>
</dbReference>
<dbReference type="Gene3D" id="2.130.10.10">
    <property type="entry name" value="YVTN repeat-like/Quinoprotein amine dehydrogenase"/>
    <property type="match status" value="1"/>
</dbReference>
<dbReference type="InterPro" id="IPR048841">
    <property type="entry name" value="PAN2_N"/>
</dbReference>
<dbReference type="InterPro" id="IPR036322">
    <property type="entry name" value="WD40_repeat_dom_sf"/>
</dbReference>
<dbReference type="GO" id="GO:0006511">
    <property type="term" value="P:ubiquitin-dependent protein catabolic process"/>
    <property type="evidence" value="ECO:0007669"/>
    <property type="project" value="InterPro"/>
</dbReference>
<comment type="domain">
    <text evidence="11">Contains a pseudo-UCH domain. This ubiquitin C-terminal hydrolase (UCH)-like or ubiquitin specific protease (USP)-like domain is predicted to be catalytically inactive because it lacks the active site catalytic triad characteristic of thiol proteases, with residues at the equivalent structural positions that are incompatible with catalysis, and it cannot bind ubiquitin. It functions as a structural scaffold for intra- and intermolecular interactions in the complex.</text>
</comment>
<dbReference type="Pfam" id="PF13423">
    <property type="entry name" value="UCH_1"/>
    <property type="match status" value="1"/>
</dbReference>
<dbReference type="SUPFAM" id="SSF54001">
    <property type="entry name" value="Cysteine proteinases"/>
    <property type="match status" value="1"/>
</dbReference>
<feature type="binding site" evidence="11">
    <location>
        <position position="1076"/>
    </location>
    <ligand>
        <name>a divalent metal cation</name>
        <dbReference type="ChEBI" id="CHEBI:60240"/>
        <note>catalytic</note>
    </ligand>
</feature>
<dbReference type="SUPFAM" id="SSF50978">
    <property type="entry name" value="WD40 repeat-like"/>
    <property type="match status" value="1"/>
</dbReference>
<feature type="region of interest" description="Disordered" evidence="12">
    <location>
        <begin position="1183"/>
        <end position="1202"/>
    </location>
</feature>
<dbReference type="PANTHER" id="PTHR15728:SF0">
    <property type="entry name" value="PAN2-PAN3 DEADENYLATION COMPLEX CATALYTIC SUBUNIT PAN2"/>
    <property type="match status" value="1"/>
</dbReference>
<evidence type="ECO:0000256" key="2">
    <source>
        <dbReference type="ARBA" id="ARBA00009993"/>
    </source>
</evidence>
<evidence type="ECO:0000256" key="1">
    <source>
        <dbReference type="ARBA" id="ARBA00004496"/>
    </source>
</evidence>
<dbReference type="OrthoDB" id="16516at2759"/>
<dbReference type="Gene3D" id="3.90.70.10">
    <property type="entry name" value="Cysteine proteinases"/>
    <property type="match status" value="1"/>
</dbReference>
<feature type="region of interest" description="Disordered" evidence="12">
    <location>
        <begin position="99"/>
        <end position="122"/>
    </location>
</feature>
<dbReference type="FunCoup" id="A0A316YM11">
    <property type="interactions" value="349"/>
</dbReference>
<dbReference type="EMBL" id="KZ819636">
    <property type="protein sequence ID" value="PWN89844.1"/>
    <property type="molecule type" value="Genomic_DNA"/>
</dbReference>
<dbReference type="InterPro" id="IPR028889">
    <property type="entry name" value="USP"/>
</dbReference>
<dbReference type="InterPro" id="IPR036296">
    <property type="entry name" value="SKP1-like_dim_sf"/>
</dbReference>
<dbReference type="InterPro" id="IPR038765">
    <property type="entry name" value="Papain-like_cys_pep_sf"/>
</dbReference>
<evidence type="ECO:0000256" key="10">
    <source>
        <dbReference type="ARBA" id="ARBA00022839"/>
    </source>
</evidence>
<feature type="binding site" evidence="11">
    <location>
        <position position="1018"/>
    </location>
    <ligand>
        <name>a divalent metal cation</name>
        <dbReference type="ChEBI" id="CHEBI:60240"/>
        <note>catalytic</note>
    </ligand>
</feature>
<dbReference type="CDD" id="cd18322">
    <property type="entry name" value="BTB_POZ_SKP1"/>
    <property type="match status" value="1"/>
</dbReference>
<dbReference type="GO" id="GO:0046872">
    <property type="term" value="F:metal ion binding"/>
    <property type="evidence" value="ECO:0007669"/>
    <property type="project" value="UniProtKB-KW"/>
</dbReference>
<keyword evidence="7 11" id="KW-0479">Metal-binding</keyword>
<feature type="binding site" evidence="11">
    <location>
        <position position="911"/>
    </location>
    <ligand>
        <name>a divalent metal cation</name>
        <dbReference type="ChEBI" id="CHEBI:60240"/>
        <note>catalytic</note>
    </ligand>
</feature>
<evidence type="ECO:0000256" key="11">
    <source>
        <dbReference type="HAMAP-Rule" id="MF_03182"/>
    </source>
</evidence>
<comment type="activity regulation">
    <text evidence="11">Positively regulated by the regulatory subunit PAN3.</text>
</comment>
<dbReference type="EC" id="3.1.13.4" evidence="11"/>
<evidence type="ECO:0000259" key="13">
    <source>
        <dbReference type="PROSITE" id="PS50235"/>
    </source>
</evidence>
<feature type="region of interest" description="Disordered" evidence="12">
    <location>
        <begin position="449"/>
        <end position="479"/>
    </location>
</feature>
<keyword evidence="3 11" id="KW-0963">Cytoplasm</keyword>
<comment type="cofactor">
    <cofactor evidence="11">
        <name>a divalent metal cation</name>
        <dbReference type="ChEBI" id="CHEBI:60240"/>
    </cofactor>
    <text evidence="11">Binds 2 metal cations per subunit in the catalytic exonuclease domain.</text>
</comment>
<gene>
    <name evidence="11" type="primary">PAN2</name>
    <name evidence="14" type="ORF">FA10DRAFT_279152</name>
</gene>
<dbReference type="SUPFAM" id="SSF53098">
    <property type="entry name" value="Ribonuclease H-like"/>
    <property type="match status" value="1"/>
</dbReference>
<comment type="subcellular location">
    <subcellularLocation>
        <location evidence="1 11">Cytoplasm</location>
    </subcellularLocation>
</comment>
<dbReference type="FunFam" id="3.30.420.10:FF:000028">
    <property type="entry name" value="PAN2-PAN3 deadenylation complex catalytic subunit PAN2"/>
    <property type="match status" value="1"/>
</dbReference>
<dbReference type="Pfam" id="PF20770">
    <property type="entry name" value="PAN2_N"/>
    <property type="match status" value="2"/>
</dbReference>
<dbReference type="SMART" id="SM00512">
    <property type="entry name" value="Skp1"/>
    <property type="match status" value="1"/>
</dbReference>
<dbReference type="InterPro" id="IPR011333">
    <property type="entry name" value="SKP1/BTB/POZ_sf"/>
</dbReference>
<dbReference type="Gene3D" id="3.30.420.10">
    <property type="entry name" value="Ribonuclease H-like superfamily/Ribonuclease H"/>
    <property type="match status" value="1"/>
</dbReference>
<evidence type="ECO:0000256" key="12">
    <source>
        <dbReference type="SAM" id="MobiDB-lite"/>
    </source>
</evidence>
<dbReference type="SUPFAM" id="SSF81382">
    <property type="entry name" value="Skp1 dimerisation domain-like"/>
    <property type="match status" value="1"/>
</dbReference>
<dbReference type="GO" id="GO:0003676">
    <property type="term" value="F:nucleic acid binding"/>
    <property type="evidence" value="ECO:0007669"/>
    <property type="project" value="InterPro"/>
</dbReference>
<evidence type="ECO:0000256" key="5">
    <source>
        <dbReference type="ARBA" id="ARBA00022664"/>
    </source>
</evidence>
<feature type="domain" description="USP" evidence="13">
    <location>
        <begin position="514"/>
        <end position="855"/>
    </location>
</feature>
<dbReference type="STRING" id="215250.A0A316YM11"/>
<evidence type="ECO:0000256" key="7">
    <source>
        <dbReference type="ARBA" id="ARBA00022723"/>
    </source>
</evidence>
<evidence type="ECO:0000313" key="14">
    <source>
        <dbReference type="EMBL" id="PWN89844.1"/>
    </source>
</evidence>
<comment type="domain">
    <text evidence="11">The linker, or PAN3 interaction domain (PID), between the WD40 repeats and the pseudo-UCH domain mediates interaction with PAN3.</text>
</comment>
<reference evidence="14 15" key="1">
    <citation type="journal article" date="2018" name="Mol. Biol. Evol.">
        <title>Broad Genomic Sampling Reveals a Smut Pathogenic Ancestry of the Fungal Clade Ustilaginomycotina.</title>
        <authorList>
            <person name="Kijpornyongpan T."/>
            <person name="Mondo S.J."/>
            <person name="Barry K."/>
            <person name="Sandor L."/>
            <person name="Lee J."/>
            <person name="Lipzen A."/>
            <person name="Pangilinan J."/>
            <person name="LaButti K."/>
            <person name="Hainaut M."/>
            <person name="Henrissat B."/>
            <person name="Grigoriev I.V."/>
            <person name="Spatafora J.W."/>
            <person name="Aime M.C."/>
        </authorList>
    </citation>
    <scope>NUCLEOTIDE SEQUENCE [LARGE SCALE GENOMIC DNA]</scope>
    <source>
        <strain evidence="14 15">MCA 4198</strain>
    </source>
</reference>
<dbReference type="GO" id="GO:0004535">
    <property type="term" value="F:poly(A)-specific ribonuclease activity"/>
    <property type="evidence" value="ECO:0007669"/>
    <property type="project" value="UniProtKB-UniRule"/>
</dbReference>
<evidence type="ECO:0000256" key="6">
    <source>
        <dbReference type="ARBA" id="ARBA00022722"/>
    </source>
</evidence>
<dbReference type="CDD" id="cd06143">
    <property type="entry name" value="PAN2_exo"/>
    <property type="match status" value="1"/>
</dbReference>
<sequence>MATWTECGHILAHHGPLGVPVTCTQFDQHSELLWTGSAFGLVASHLGPNLQRYTRWKAHPGTSTGTRGILVDDKAVYSVGEGGVKAATRNGLTRWQSFAAAKDLPPRDGSGGSGGEQKQQQRLASMCFSPSSASDIVVGGDAALACIHSGTGSLMRSSPTDSPVVSVKKSAKLICAATSAGHIQLRDPRSLQLEHRLHAHPGGVIDMQADAHYVYSIGWTVRLGHPVAEPLVKVHDVRTMRVLVQLPFAAPGGPALMTVHPKRSTTVVVAAAQGQFQIVDINSPGQSTFVHIANDSSTPLTSMAMSQSADYLAFGLADGSLRLWSSSPSASRFNPFSTPAPEGPDLIDPPAVVNWTTETPLSIIGVPYYDSPLLSAIPYERYTSSSSPLFNMPTKIDGTILGNMRTHDNIGYASLPRQLRGRRNVVLPTNNSSMTGSSRRRRVGVPLFRSEKRGQEGGNAAAAAADQKQKQTPTAHDEGAEAAMPSYYRVKTIEYSKFGVEDFDFGFFNQTHYSGLETHIHNSYANAYLQALNYLVPFRHLAETHAIEGRDCQRDECLLCQAGFLFKMLQDAHGANCQATNFLRAFGASDRAAALGLMDKDDSPSSDAAYSNLIQTLNRFLLDAVSDDDGKGAVRRLFENALATRTTCTNCGASVDREAHSLVVDLTYPRRVLSNELAPPSDFASVLRGSLLRETHVKAPCRSCQTPASMLRSRRILPETDQLPASLSINCAVHTAEHLSFWLGGTPQQPSSAYLPPQLSLSVQGEQVRAKGQWTEEDKAQEEQASSVQAIYTLRAIVVQVQADKDVPHLCALIKVPGAQWHIFNDFLVMPISEAEALSFPGPWKIPAVLFYERTDREAPAASDSPKDQDADILCHDMSISAHRDPELIRHSVLTPDEIPSKGDLVAIDSEFVALNQEELELRSDGSRRLIRPSRLTLARVSVLRGQGPKEGEAFVDDYIRTREKIVDYLTQFSGIETGDLDPATSKHTLVPLKVAYKKLRVLVDRGCVFVGHGLSKDFRIINIHVPPSQVIDTVDLYHSSTHPRKLSLRFLAWFLLKQDIQGPSNMAEGHDSIQDALAALKLYRLYQQFERENRLDDVLEDLYEAGRIHGWKPPSAAPPTAAKMPTLSTSDNEVFTVERDVAERSVLIKQMLDDLGDSDVPIPLPNVTSNVLKKVLDYCSHHRADPPPPADEAEESRKRTTEISDWDSKFIQVDQEMLFEIILAANYLDIKPLLDVGCKTVANMIKGKTPEEIRKLFNIANDFTEEEEAQIRKENEWAEDR</sequence>
<dbReference type="InterPro" id="IPR050785">
    <property type="entry name" value="PAN2-PAN3_catalytic_subunit"/>
</dbReference>
<comment type="subunit">
    <text evidence="11">Forms a heterotrimer with an asymmetric homodimer of the regulatory subunit PAN3 to form the poly(A)-nuclease (PAN) deadenylation complex.</text>
</comment>
<keyword evidence="8" id="KW-0833">Ubl conjugation pathway</keyword>
<dbReference type="GO" id="GO:0000932">
    <property type="term" value="C:P-body"/>
    <property type="evidence" value="ECO:0007669"/>
    <property type="project" value="TreeGrafter"/>
</dbReference>
<dbReference type="HAMAP" id="MF_03182">
    <property type="entry name" value="PAN2"/>
    <property type="match status" value="1"/>
</dbReference>
<dbReference type="FunFam" id="3.30.710.10:FF:000026">
    <property type="entry name" value="E3 ubiquitin ligase complex SCF subunit"/>
    <property type="match status" value="1"/>
</dbReference>
<evidence type="ECO:0000313" key="15">
    <source>
        <dbReference type="Proteomes" id="UP000245768"/>
    </source>
</evidence>
<keyword evidence="6 11" id="KW-0540">Nuclease</keyword>
<keyword evidence="5 11" id="KW-0507">mRNA processing</keyword>
<dbReference type="Proteomes" id="UP000245768">
    <property type="component" value="Unassembled WGS sequence"/>
</dbReference>
<accession>A0A316YM11</accession>
<keyword evidence="9 11" id="KW-0378">Hydrolase</keyword>
<evidence type="ECO:0000256" key="9">
    <source>
        <dbReference type="ARBA" id="ARBA00022801"/>
    </source>
</evidence>
<dbReference type="PANTHER" id="PTHR15728">
    <property type="entry name" value="DEADENYLATION COMPLEX CATALYTIC SUBUNIT PAN2"/>
    <property type="match status" value="1"/>
</dbReference>
<evidence type="ECO:0000256" key="4">
    <source>
        <dbReference type="ARBA" id="ARBA00022574"/>
    </source>
</evidence>
<comment type="caution">
    <text evidence="11">Lacks conserved residue(s) required for the propagation of feature annotation.</text>
</comment>
<organism evidence="14 15">
    <name type="scientific">Acaromyces ingoldii</name>
    <dbReference type="NCBI Taxonomy" id="215250"/>
    <lineage>
        <taxon>Eukaryota</taxon>
        <taxon>Fungi</taxon>
        <taxon>Dikarya</taxon>
        <taxon>Basidiomycota</taxon>
        <taxon>Ustilaginomycotina</taxon>
        <taxon>Exobasidiomycetes</taxon>
        <taxon>Exobasidiales</taxon>
        <taxon>Cryptobasidiaceae</taxon>
        <taxon>Acaromyces</taxon>
    </lineage>
</organism>
<dbReference type="InterPro" id="IPR016073">
    <property type="entry name" value="Skp1_comp_POZ"/>
</dbReference>
<evidence type="ECO:0000256" key="8">
    <source>
        <dbReference type="ARBA" id="ARBA00022786"/>
    </source>
</evidence>
<keyword evidence="4" id="KW-0853">WD repeat</keyword>
<dbReference type="GO" id="GO:0006397">
    <property type="term" value="P:mRNA processing"/>
    <property type="evidence" value="ECO:0007669"/>
    <property type="project" value="UniProtKB-KW"/>
</dbReference>
<dbReference type="InterPro" id="IPR001232">
    <property type="entry name" value="SKP1-like"/>
</dbReference>
<proteinExistence type="inferred from homology"/>
<dbReference type="SMART" id="SM00479">
    <property type="entry name" value="EXOIII"/>
    <property type="match status" value="1"/>
</dbReference>
<keyword evidence="10 11" id="KW-0269">Exonuclease</keyword>
<dbReference type="InterPro" id="IPR028881">
    <property type="entry name" value="PAN2_UCH_dom"/>
</dbReference>
<keyword evidence="15" id="KW-1185">Reference proteome</keyword>
<dbReference type="InterPro" id="IPR016072">
    <property type="entry name" value="Skp1_comp_dimer"/>
</dbReference>
<dbReference type="InterPro" id="IPR012337">
    <property type="entry name" value="RNaseH-like_sf"/>
</dbReference>
<dbReference type="InParanoid" id="A0A316YM11"/>